<evidence type="ECO:0000256" key="1">
    <source>
        <dbReference type="ARBA" id="ARBA00005695"/>
    </source>
</evidence>
<name>A0A645DJK5_9ZZZZ</name>
<dbReference type="AlphaFoldDB" id="A0A645DJK5"/>
<proteinExistence type="inferred from homology"/>
<dbReference type="GO" id="GO:0015833">
    <property type="term" value="P:peptide transport"/>
    <property type="evidence" value="ECO:0007669"/>
    <property type="project" value="TreeGrafter"/>
</dbReference>
<dbReference type="Pfam" id="PF00496">
    <property type="entry name" value="SBP_bac_5"/>
    <property type="match status" value="1"/>
</dbReference>
<dbReference type="Gene3D" id="3.10.105.10">
    <property type="entry name" value="Dipeptide-binding Protein, Domain 3"/>
    <property type="match status" value="1"/>
</dbReference>
<evidence type="ECO:0000256" key="2">
    <source>
        <dbReference type="ARBA" id="ARBA00022448"/>
    </source>
</evidence>
<reference evidence="5" key="1">
    <citation type="submission" date="2019-08" db="EMBL/GenBank/DDBJ databases">
        <authorList>
            <person name="Kucharzyk K."/>
            <person name="Murdoch R.W."/>
            <person name="Higgins S."/>
            <person name="Loffler F."/>
        </authorList>
    </citation>
    <scope>NUCLEOTIDE SEQUENCE</scope>
</reference>
<dbReference type="InterPro" id="IPR039424">
    <property type="entry name" value="SBP_5"/>
</dbReference>
<dbReference type="EMBL" id="VSSQ01036875">
    <property type="protein sequence ID" value="MPM89457.1"/>
    <property type="molecule type" value="Genomic_DNA"/>
</dbReference>
<protein>
    <submittedName>
        <fullName evidence="5">Periplasmic dipeptide transport protein</fullName>
    </submittedName>
</protein>
<gene>
    <name evidence="5" type="primary">dppA_22</name>
    <name evidence="5" type="ORF">SDC9_136566</name>
</gene>
<evidence type="ECO:0000259" key="4">
    <source>
        <dbReference type="Pfam" id="PF00496"/>
    </source>
</evidence>
<dbReference type="PANTHER" id="PTHR30290">
    <property type="entry name" value="PERIPLASMIC BINDING COMPONENT OF ABC TRANSPORTER"/>
    <property type="match status" value="1"/>
</dbReference>
<keyword evidence="3" id="KW-0732">Signal</keyword>
<dbReference type="SUPFAM" id="SSF53850">
    <property type="entry name" value="Periplasmic binding protein-like II"/>
    <property type="match status" value="1"/>
</dbReference>
<evidence type="ECO:0000313" key="5">
    <source>
        <dbReference type="EMBL" id="MPM89457.1"/>
    </source>
</evidence>
<comment type="similarity">
    <text evidence="1">Belongs to the bacterial solute-binding protein 5 family.</text>
</comment>
<accession>A0A645DJK5</accession>
<evidence type="ECO:0000256" key="3">
    <source>
        <dbReference type="ARBA" id="ARBA00022729"/>
    </source>
</evidence>
<dbReference type="InterPro" id="IPR000914">
    <property type="entry name" value="SBP_5_dom"/>
</dbReference>
<organism evidence="5">
    <name type="scientific">bioreactor metagenome</name>
    <dbReference type="NCBI Taxonomy" id="1076179"/>
    <lineage>
        <taxon>unclassified sequences</taxon>
        <taxon>metagenomes</taxon>
        <taxon>ecological metagenomes</taxon>
    </lineage>
</organism>
<feature type="domain" description="Solute-binding protein family 5" evidence="4">
    <location>
        <begin position="1"/>
        <end position="219"/>
    </location>
</feature>
<dbReference type="GO" id="GO:1904680">
    <property type="term" value="F:peptide transmembrane transporter activity"/>
    <property type="evidence" value="ECO:0007669"/>
    <property type="project" value="TreeGrafter"/>
</dbReference>
<sequence>MVRNAKYYGTLPQLNQVDFKIYTDSNTGFLALQTGEVDILNITLDQTKSVDRTKVAVLTAPQNMVQLMTLNHEHPAFAKKEVRQALNYAINKDEIIEMLAPGSPKLDTNFSPIMGYFYNVETENHYAYNPEKAKQLLSEAGESNLTFSIKVPTEYQFHMDTALLIQSQLKAAGITMNIAPIEWNTWLTEVYGSANYEASIVGLTGKLDPDAVLGRFESTFRRNFYKYNNPEYDTIIKEARLTADMEVRRALYNQAQEILTDDAVAIFIMDPTLYRAVNMRLSGLVTYPIGFIDMKTVTVSK</sequence>
<comment type="caution">
    <text evidence="5">The sequence shown here is derived from an EMBL/GenBank/DDBJ whole genome shotgun (WGS) entry which is preliminary data.</text>
</comment>
<keyword evidence="2" id="KW-0813">Transport</keyword>
<dbReference type="PANTHER" id="PTHR30290:SF9">
    <property type="entry name" value="OLIGOPEPTIDE-BINDING PROTEIN APPA"/>
    <property type="match status" value="1"/>
</dbReference>